<comment type="caution">
    <text evidence="1">The sequence shown here is derived from an EMBL/GenBank/DDBJ whole genome shotgun (WGS) entry which is preliminary data.</text>
</comment>
<dbReference type="EMBL" id="BART01033014">
    <property type="protein sequence ID" value="GAH16715.1"/>
    <property type="molecule type" value="Genomic_DNA"/>
</dbReference>
<gene>
    <name evidence="1" type="ORF">S01H4_56883</name>
</gene>
<dbReference type="AlphaFoldDB" id="X1E8K4"/>
<sequence length="37" mass="4001">MEKLKIFLDSNVLISGLYSEKGGPGIILDYFIAGKIG</sequence>
<protein>
    <recommendedName>
        <fullName evidence="2">PIN domain-containing protein</fullName>
    </recommendedName>
</protein>
<organism evidence="1">
    <name type="scientific">marine sediment metagenome</name>
    <dbReference type="NCBI Taxonomy" id="412755"/>
    <lineage>
        <taxon>unclassified sequences</taxon>
        <taxon>metagenomes</taxon>
        <taxon>ecological metagenomes</taxon>
    </lineage>
</organism>
<evidence type="ECO:0000313" key="1">
    <source>
        <dbReference type="EMBL" id="GAH16715.1"/>
    </source>
</evidence>
<reference evidence="1" key="1">
    <citation type="journal article" date="2014" name="Front. Microbiol.">
        <title>High frequency of phylogenetically diverse reductive dehalogenase-homologous genes in deep subseafloor sedimentary metagenomes.</title>
        <authorList>
            <person name="Kawai M."/>
            <person name="Futagami T."/>
            <person name="Toyoda A."/>
            <person name="Takaki Y."/>
            <person name="Nishi S."/>
            <person name="Hori S."/>
            <person name="Arai W."/>
            <person name="Tsubouchi T."/>
            <person name="Morono Y."/>
            <person name="Uchiyama I."/>
            <person name="Ito T."/>
            <person name="Fujiyama A."/>
            <person name="Inagaki F."/>
            <person name="Takami H."/>
        </authorList>
    </citation>
    <scope>NUCLEOTIDE SEQUENCE</scope>
    <source>
        <strain evidence="1">Expedition CK06-06</strain>
    </source>
</reference>
<name>X1E8K4_9ZZZZ</name>
<accession>X1E8K4</accession>
<evidence type="ECO:0008006" key="2">
    <source>
        <dbReference type="Google" id="ProtNLM"/>
    </source>
</evidence>
<proteinExistence type="predicted"/>
<feature type="non-terminal residue" evidence="1">
    <location>
        <position position="37"/>
    </location>
</feature>